<dbReference type="AlphaFoldDB" id="A0A7W5XKT8"/>
<dbReference type="GO" id="GO:0005975">
    <property type="term" value="P:carbohydrate metabolic process"/>
    <property type="evidence" value="ECO:0007669"/>
    <property type="project" value="InterPro"/>
</dbReference>
<sequence>MSARPRIDLNADLGESFGGSRMEDDAAMLNQVTSANIACGFHAGDPVTLRAATTAAAASGVVVGAHVAYHDLVGFGRRFLDASEAELSADVLYQLSALEGIAQVCGTQVSYVKPHGALYHACATYDPHARAVAEAVAAFSASVSRQVPLMLQSSEDEQRQAGHRRAAEAGIPTVWEVFADRRYHPDGILVSRRDPAGVITDVAEAVEAAQRFVEEGVVLTTDGSRLPLQAQSICLHADTADALAMAAAVRQALERAGADIRSFA</sequence>
<comment type="caution">
    <text evidence="1">The sequence shown here is derived from an EMBL/GenBank/DDBJ whole genome shotgun (WGS) entry which is preliminary data.</text>
</comment>
<dbReference type="PANTHER" id="PTHR30292:SF0">
    <property type="entry name" value="5-OXOPROLINASE SUBUNIT A"/>
    <property type="match status" value="1"/>
</dbReference>
<dbReference type="Proteomes" id="UP000547528">
    <property type="component" value="Unassembled WGS sequence"/>
</dbReference>
<dbReference type="NCBIfam" id="NF003816">
    <property type="entry name" value="PRK05406.1-5"/>
    <property type="match status" value="1"/>
</dbReference>
<dbReference type="Gene3D" id="3.20.20.370">
    <property type="entry name" value="Glycoside hydrolase/deacetylase"/>
    <property type="match status" value="1"/>
</dbReference>
<dbReference type="EMBL" id="JACIBT010000005">
    <property type="protein sequence ID" value="MBB3667967.1"/>
    <property type="molecule type" value="Genomic_DNA"/>
</dbReference>
<dbReference type="Pfam" id="PF03746">
    <property type="entry name" value="LamB_YcsF"/>
    <property type="match status" value="1"/>
</dbReference>
<dbReference type="PANTHER" id="PTHR30292">
    <property type="entry name" value="UNCHARACTERIZED PROTEIN YBGL-RELATED"/>
    <property type="match status" value="1"/>
</dbReference>
<protein>
    <submittedName>
        <fullName evidence="1">UPF0271 protein</fullName>
    </submittedName>
</protein>
<reference evidence="1 2" key="1">
    <citation type="submission" date="2020-08" db="EMBL/GenBank/DDBJ databases">
        <title>Sequencing the genomes of 1000 actinobacteria strains.</title>
        <authorList>
            <person name="Klenk H.-P."/>
        </authorList>
    </citation>
    <scope>NUCLEOTIDE SEQUENCE [LARGE SCALE GENOMIC DNA]</scope>
    <source>
        <strain evidence="1 2">DSM 28238</strain>
    </source>
</reference>
<dbReference type="CDD" id="cd10787">
    <property type="entry name" value="LamB_YcsF_like"/>
    <property type="match status" value="1"/>
</dbReference>
<evidence type="ECO:0000313" key="2">
    <source>
        <dbReference type="Proteomes" id="UP000547528"/>
    </source>
</evidence>
<organism evidence="1 2">
    <name type="scientific">Garicola koreensis</name>
    <dbReference type="NCBI Taxonomy" id="1262554"/>
    <lineage>
        <taxon>Bacteria</taxon>
        <taxon>Bacillati</taxon>
        <taxon>Actinomycetota</taxon>
        <taxon>Actinomycetes</taxon>
        <taxon>Micrococcales</taxon>
        <taxon>Micrococcaceae</taxon>
        <taxon>Garicola</taxon>
    </lineage>
</organism>
<evidence type="ECO:0000313" key="1">
    <source>
        <dbReference type="EMBL" id="MBB3667967.1"/>
    </source>
</evidence>
<dbReference type="RefSeq" id="WP_183358378.1">
    <property type="nucleotide sequence ID" value="NZ_BAABKR010000011.1"/>
</dbReference>
<gene>
    <name evidence="1" type="ORF">FHX47_001590</name>
</gene>
<accession>A0A7W5XKT8</accession>
<keyword evidence="2" id="KW-1185">Reference proteome</keyword>
<name>A0A7W5XKT8_9MICC</name>
<dbReference type="NCBIfam" id="NF003814">
    <property type="entry name" value="PRK05406.1-3"/>
    <property type="match status" value="1"/>
</dbReference>
<dbReference type="SUPFAM" id="SSF88713">
    <property type="entry name" value="Glycoside hydrolase/deacetylase"/>
    <property type="match status" value="1"/>
</dbReference>
<dbReference type="InterPro" id="IPR005501">
    <property type="entry name" value="LamB/YcsF/PxpA-like"/>
</dbReference>
<dbReference type="InterPro" id="IPR011330">
    <property type="entry name" value="Glyco_hydro/deAcase_b/a-brl"/>
</dbReference>
<proteinExistence type="predicted"/>